<dbReference type="EMBL" id="GBRH01273457">
    <property type="protein sequence ID" value="JAD24438.1"/>
    <property type="molecule type" value="Transcribed_RNA"/>
</dbReference>
<dbReference type="AlphaFoldDB" id="A0A0A8YFG6"/>
<name>A0A0A8YFG6_ARUDO</name>
<accession>A0A0A8YFG6</accession>
<organism evidence="2">
    <name type="scientific">Arundo donax</name>
    <name type="common">Giant reed</name>
    <name type="synonym">Donax arundinaceus</name>
    <dbReference type="NCBI Taxonomy" id="35708"/>
    <lineage>
        <taxon>Eukaryota</taxon>
        <taxon>Viridiplantae</taxon>
        <taxon>Streptophyta</taxon>
        <taxon>Embryophyta</taxon>
        <taxon>Tracheophyta</taxon>
        <taxon>Spermatophyta</taxon>
        <taxon>Magnoliopsida</taxon>
        <taxon>Liliopsida</taxon>
        <taxon>Poales</taxon>
        <taxon>Poaceae</taxon>
        <taxon>PACMAD clade</taxon>
        <taxon>Arundinoideae</taxon>
        <taxon>Arundineae</taxon>
        <taxon>Arundo</taxon>
    </lineage>
</organism>
<reference evidence="2" key="1">
    <citation type="submission" date="2014-09" db="EMBL/GenBank/DDBJ databases">
        <authorList>
            <person name="Magalhaes I.L.F."/>
            <person name="Oliveira U."/>
            <person name="Santos F.R."/>
            <person name="Vidigal T.H.D.A."/>
            <person name="Brescovit A.D."/>
            <person name="Santos A.J."/>
        </authorList>
    </citation>
    <scope>NUCLEOTIDE SEQUENCE</scope>
    <source>
        <tissue evidence="2">Shoot tissue taken approximately 20 cm above the soil surface</tissue>
    </source>
</reference>
<evidence type="ECO:0000313" key="2">
    <source>
        <dbReference type="EMBL" id="JAD24438.1"/>
    </source>
</evidence>
<sequence>MEIYVKEHGKINDHVYSGTVATHLSVRYMQQEQVGMHHYQGSTDHHARSQSQVPSLSSVPLDV</sequence>
<feature type="compositionally biased region" description="Low complexity" evidence="1">
    <location>
        <begin position="49"/>
        <end position="63"/>
    </location>
</feature>
<feature type="region of interest" description="Disordered" evidence="1">
    <location>
        <begin position="37"/>
        <end position="63"/>
    </location>
</feature>
<protein>
    <submittedName>
        <fullName evidence="2">Uncharacterized protein</fullName>
    </submittedName>
</protein>
<reference evidence="2" key="2">
    <citation type="journal article" date="2015" name="Data Brief">
        <title>Shoot transcriptome of the giant reed, Arundo donax.</title>
        <authorList>
            <person name="Barrero R.A."/>
            <person name="Guerrero F.D."/>
            <person name="Moolhuijzen P."/>
            <person name="Goolsby J.A."/>
            <person name="Tidwell J."/>
            <person name="Bellgard S.E."/>
            <person name="Bellgard M.I."/>
        </authorList>
    </citation>
    <scope>NUCLEOTIDE SEQUENCE</scope>
    <source>
        <tissue evidence="2">Shoot tissue taken approximately 20 cm above the soil surface</tissue>
    </source>
</reference>
<evidence type="ECO:0000256" key="1">
    <source>
        <dbReference type="SAM" id="MobiDB-lite"/>
    </source>
</evidence>
<proteinExistence type="predicted"/>